<keyword evidence="1" id="KW-1133">Transmembrane helix</keyword>
<feature type="transmembrane region" description="Helical" evidence="1">
    <location>
        <begin position="37"/>
        <end position="57"/>
    </location>
</feature>
<accession>A0A6N8JI71</accession>
<evidence type="ECO:0000313" key="2">
    <source>
        <dbReference type="EMBL" id="MVT44927.1"/>
    </source>
</evidence>
<reference evidence="2 3" key="1">
    <citation type="submission" date="2019-12" db="EMBL/GenBank/DDBJ databases">
        <title>The draft genomic sequence of strain Chitinophaga oryziterrae JCM 16595.</title>
        <authorList>
            <person name="Zhang X."/>
        </authorList>
    </citation>
    <scope>NUCLEOTIDE SEQUENCE [LARGE SCALE GENOMIC DNA]</scope>
    <source>
        <strain evidence="2 3">JCM 16595</strain>
    </source>
</reference>
<feature type="transmembrane region" description="Helical" evidence="1">
    <location>
        <begin position="134"/>
        <end position="157"/>
    </location>
</feature>
<keyword evidence="1" id="KW-0472">Membrane</keyword>
<keyword evidence="1" id="KW-0812">Transmembrane</keyword>
<organism evidence="2 3">
    <name type="scientific">Chitinophaga oryziterrae</name>
    <dbReference type="NCBI Taxonomy" id="1031224"/>
    <lineage>
        <taxon>Bacteria</taxon>
        <taxon>Pseudomonadati</taxon>
        <taxon>Bacteroidota</taxon>
        <taxon>Chitinophagia</taxon>
        <taxon>Chitinophagales</taxon>
        <taxon>Chitinophagaceae</taxon>
        <taxon>Chitinophaga</taxon>
    </lineage>
</organism>
<feature type="transmembrane region" description="Helical" evidence="1">
    <location>
        <begin position="7"/>
        <end position="31"/>
    </location>
</feature>
<sequence>MTFSFKIFRALTSINLFFSGFFLMMLLMTLLSGAVQVLAFLILIGAVFIHSILSLYLQKSLMDKSISLKESTPTGIWIMGAFALIYAGILLVTCYVVIAYHDTVMAEMWKQMGQLTEEQKKQITPAVLNSTMNVIIGFFGIFGLMIIGNTFLSFNFLNKWKNRDNTTDIDINLES</sequence>
<feature type="transmembrane region" description="Helical" evidence="1">
    <location>
        <begin position="77"/>
        <end position="100"/>
    </location>
</feature>
<evidence type="ECO:0008006" key="4">
    <source>
        <dbReference type="Google" id="ProtNLM"/>
    </source>
</evidence>
<dbReference type="EMBL" id="WRXO01000014">
    <property type="protein sequence ID" value="MVT44927.1"/>
    <property type="molecule type" value="Genomic_DNA"/>
</dbReference>
<keyword evidence="3" id="KW-1185">Reference proteome</keyword>
<dbReference type="OrthoDB" id="670205at2"/>
<dbReference type="Proteomes" id="UP000468388">
    <property type="component" value="Unassembled WGS sequence"/>
</dbReference>
<protein>
    <recommendedName>
        <fullName evidence="4">DUF4199 family protein</fullName>
    </recommendedName>
</protein>
<dbReference type="RefSeq" id="WP_157303716.1">
    <property type="nucleotide sequence ID" value="NZ_BAAAZB010000028.1"/>
</dbReference>
<evidence type="ECO:0000313" key="3">
    <source>
        <dbReference type="Proteomes" id="UP000468388"/>
    </source>
</evidence>
<proteinExistence type="predicted"/>
<gene>
    <name evidence="2" type="ORF">GO495_30335</name>
</gene>
<evidence type="ECO:0000256" key="1">
    <source>
        <dbReference type="SAM" id="Phobius"/>
    </source>
</evidence>
<comment type="caution">
    <text evidence="2">The sequence shown here is derived from an EMBL/GenBank/DDBJ whole genome shotgun (WGS) entry which is preliminary data.</text>
</comment>
<dbReference type="AlphaFoldDB" id="A0A6N8JI71"/>
<name>A0A6N8JI71_9BACT</name>